<dbReference type="PANTHER" id="PTHR45913:SF19">
    <property type="entry name" value="LOW QUALITY PROTEIN: ZINC FINGER BED DOMAIN-CONTAINING PROTEIN 5-LIKE"/>
    <property type="match status" value="1"/>
</dbReference>
<proteinExistence type="predicted"/>
<dbReference type="GO" id="GO:0008270">
    <property type="term" value="F:zinc ion binding"/>
    <property type="evidence" value="ECO:0007669"/>
    <property type="project" value="UniProtKB-KW"/>
</dbReference>
<evidence type="ECO:0000259" key="5">
    <source>
        <dbReference type="PROSITE" id="PS50808"/>
    </source>
</evidence>
<evidence type="ECO:0000313" key="7">
    <source>
        <dbReference type="Proteomes" id="UP000691718"/>
    </source>
</evidence>
<dbReference type="Proteomes" id="UP000691718">
    <property type="component" value="Unassembled WGS sequence"/>
</dbReference>
<dbReference type="OrthoDB" id="1101576at2759"/>
<keyword evidence="2 4" id="KW-0863">Zinc-finger</keyword>
<accession>A0A8S3XUQ6</accession>
<gene>
    <name evidence="6" type="ORF">PAPOLLO_LOCUS21469</name>
</gene>
<keyword evidence="7" id="KW-1185">Reference proteome</keyword>
<evidence type="ECO:0000256" key="4">
    <source>
        <dbReference type="PROSITE-ProRule" id="PRU00027"/>
    </source>
</evidence>
<dbReference type="InterPro" id="IPR003656">
    <property type="entry name" value="Znf_BED"/>
</dbReference>
<evidence type="ECO:0000256" key="1">
    <source>
        <dbReference type="ARBA" id="ARBA00022723"/>
    </source>
</evidence>
<keyword evidence="1" id="KW-0479">Metal-binding</keyword>
<reference evidence="6" key="1">
    <citation type="submission" date="2021-04" db="EMBL/GenBank/DDBJ databases">
        <authorList>
            <person name="Tunstrom K."/>
        </authorList>
    </citation>
    <scope>NUCLEOTIDE SEQUENCE</scope>
</reference>
<dbReference type="EMBL" id="CAJQZP010001331">
    <property type="protein sequence ID" value="CAG5038897.1"/>
    <property type="molecule type" value="Genomic_DNA"/>
</dbReference>
<dbReference type="GO" id="GO:0003677">
    <property type="term" value="F:DNA binding"/>
    <property type="evidence" value="ECO:0007669"/>
    <property type="project" value="InterPro"/>
</dbReference>
<keyword evidence="3" id="KW-0862">Zinc</keyword>
<dbReference type="AlphaFoldDB" id="A0A8S3XUQ6"/>
<comment type="caution">
    <text evidence="6">The sequence shown here is derived from an EMBL/GenBank/DDBJ whole genome shotgun (WGS) entry which is preliminary data.</text>
</comment>
<evidence type="ECO:0000256" key="2">
    <source>
        <dbReference type="ARBA" id="ARBA00022771"/>
    </source>
</evidence>
<dbReference type="PANTHER" id="PTHR45913">
    <property type="entry name" value="EPM2A-INTERACTING PROTEIN 1"/>
    <property type="match status" value="1"/>
</dbReference>
<organism evidence="6 7">
    <name type="scientific">Parnassius apollo</name>
    <name type="common">Apollo butterfly</name>
    <name type="synonym">Papilio apollo</name>
    <dbReference type="NCBI Taxonomy" id="110799"/>
    <lineage>
        <taxon>Eukaryota</taxon>
        <taxon>Metazoa</taxon>
        <taxon>Ecdysozoa</taxon>
        <taxon>Arthropoda</taxon>
        <taxon>Hexapoda</taxon>
        <taxon>Insecta</taxon>
        <taxon>Pterygota</taxon>
        <taxon>Neoptera</taxon>
        <taxon>Endopterygota</taxon>
        <taxon>Lepidoptera</taxon>
        <taxon>Glossata</taxon>
        <taxon>Ditrysia</taxon>
        <taxon>Papilionoidea</taxon>
        <taxon>Papilionidae</taxon>
        <taxon>Parnassiinae</taxon>
        <taxon>Parnassini</taxon>
        <taxon>Parnassius</taxon>
        <taxon>Parnassius</taxon>
    </lineage>
</organism>
<feature type="domain" description="BED-type" evidence="5">
    <location>
        <begin position="131"/>
        <end position="183"/>
    </location>
</feature>
<evidence type="ECO:0000313" key="6">
    <source>
        <dbReference type="EMBL" id="CAG5038897.1"/>
    </source>
</evidence>
<dbReference type="PROSITE" id="PS50808">
    <property type="entry name" value="ZF_BED"/>
    <property type="match status" value="1"/>
</dbReference>
<evidence type="ECO:0000256" key="3">
    <source>
        <dbReference type="ARBA" id="ARBA00022833"/>
    </source>
</evidence>
<name>A0A8S3XUQ6_PARAO</name>
<sequence length="393" mass="43699">MEARDGVQCTLCLKQYDFPCAGITEIGFRKLGDRKATWKCNTCKNTSSGNPAPGRSNFCTPCDLDGIRGELRGLSEQMSSLPKLLDSVKNIQADLADLKTIKSVRAENTAITDQDDDATTSSSTVSKTKNRKYDESYISFGFVDSNGSPLCMLCSKLLPNSSMAAAKLRRHLETVHPESKDKDKEFFVRKKEQLLESPKNMMHVTQTIYEKAKEASYLVSYRIAQAGEAHNIAENLIKPCVLDITKCMLDEKSAKHLSTVPLSNNTVSRRIHDLASYVKQELVARLQKTRFALQMDESTDVTGLAILLVIVRYPYERSFEEDMLMCLPLPTNTTGEEIFNKINIFFKENNLSWNDCVDICTDGAKAMTGKTAGAVSGIKNKAPNCSSSHCILR</sequence>
<protein>
    <submittedName>
        <fullName evidence="6">(apollo) hypothetical protein</fullName>
    </submittedName>
</protein>